<evidence type="ECO:0000256" key="3">
    <source>
        <dbReference type="ARBA" id="ARBA00005848"/>
    </source>
</evidence>
<dbReference type="InterPro" id="IPR045584">
    <property type="entry name" value="Pilin-like"/>
</dbReference>
<evidence type="ECO:0000256" key="4">
    <source>
        <dbReference type="ARBA" id="ARBA00022448"/>
    </source>
</evidence>
<feature type="domain" description="Trimeric autotransporter adhesin YadA-like stalk" evidence="12">
    <location>
        <begin position="283"/>
        <end position="320"/>
    </location>
</feature>
<keyword evidence="5" id="KW-1134">Transmembrane beta strand</keyword>
<dbReference type="GO" id="GO:0015031">
    <property type="term" value="P:protein transport"/>
    <property type="evidence" value="ECO:0007669"/>
    <property type="project" value="UniProtKB-KW"/>
</dbReference>
<evidence type="ECO:0000259" key="12">
    <source>
        <dbReference type="Pfam" id="PF05662"/>
    </source>
</evidence>
<keyword evidence="9" id="KW-0472">Membrane</keyword>
<feature type="domain" description="Trimeric autotransporter adhesin YadA-like stalk" evidence="12">
    <location>
        <begin position="697"/>
        <end position="730"/>
    </location>
</feature>
<dbReference type="Gene3D" id="1.20.5.170">
    <property type="match status" value="6"/>
</dbReference>
<dbReference type="Gene3D" id="3.30.1300.30">
    <property type="entry name" value="GSPII I/J protein-like"/>
    <property type="match status" value="1"/>
</dbReference>
<dbReference type="EMBL" id="BMIO01000003">
    <property type="protein sequence ID" value="GGD37858.1"/>
    <property type="molecule type" value="Genomic_DNA"/>
</dbReference>
<gene>
    <name evidence="13" type="ORF">GCM10010989_09950</name>
</gene>
<evidence type="ECO:0008006" key="15">
    <source>
        <dbReference type="Google" id="ProtNLM"/>
    </source>
</evidence>
<name>A0A916YAU7_9SPHN</name>
<keyword evidence="6" id="KW-0812">Transmembrane</keyword>
<evidence type="ECO:0000259" key="11">
    <source>
        <dbReference type="Pfam" id="PF03895"/>
    </source>
</evidence>
<evidence type="ECO:0000313" key="13">
    <source>
        <dbReference type="EMBL" id="GGD37858.1"/>
    </source>
</evidence>
<dbReference type="Pfam" id="PF03895">
    <property type="entry name" value="YadA_anchor"/>
    <property type="match status" value="1"/>
</dbReference>
<protein>
    <recommendedName>
        <fullName evidence="15">Trimeric autotransporter adhesin YadA-like C-terminal membrane anchor domain-containing protein</fullName>
    </recommendedName>
</protein>
<dbReference type="GO" id="GO:0009279">
    <property type="term" value="C:cell outer membrane"/>
    <property type="evidence" value="ECO:0007669"/>
    <property type="project" value="UniProtKB-SubCell"/>
</dbReference>
<keyword evidence="10" id="KW-0998">Cell outer membrane</keyword>
<dbReference type="SUPFAM" id="SSF57997">
    <property type="entry name" value="Tropomyosin"/>
    <property type="match status" value="2"/>
</dbReference>
<keyword evidence="4" id="KW-0813">Transport</keyword>
<feature type="domain" description="Trimeric autotransporter adhesin YadA-like stalk" evidence="12">
    <location>
        <begin position="571"/>
        <end position="613"/>
    </location>
</feature>
<dbReference type="InterPro" id="IPR011049">
    <property type="entry name" value="Serralysin-like_metalloprot_C"/>
</dbReference>
<dbReference type="SUPFAM" id="SSF54523">
    <property type="entry name" value="Pili subunits"/>
    <property type="match status" value="1"/>
</dbReference>
<evidence type="ECO:0000313" key="14">
    <source>
        <dbReference type="Proteomes" id="UP000598997"/>
    </source>
</evidence>
<accession>A0A916YAU7</accession>
<keyword evidence="8" id="KW-0653">Protein transport</keyword>
<dbReference type="InterPro" id="IPR008635">
    <property type="entry name" value="Coiled_stalk_dom"/>
</dbReference>
<evidence type="ECO:0000256" key="9">
    <source>
        <dbReference type="ARBA" id="ARBA00023136"/>
    </source>
</evidence>
<comment type="caution">
    <text evidence="13">The sequence shown here is derived from an EMBL/GenBank/DDBJ whole genome shotgun (WGS) entry which is preliminary data.</text>
</comment>
<evidence type="ECO:0000256" key="7">
    <source>
        <dbReference type="ARBA" id="ARBA00022729"/>
    </source>
</evidence>
<sequence length="821" mass="82771">MGISALAMSSNAQAQSVTPVVDVCTGLSLDPSLVTDIVGETVQPVEDIETVLNGLVLSPLLSALGLPVLNSDLSTTLDNIANGNQLALTVLDTDGNIVTSSDACNVTADGYTLNQEAGIAIGGNSITGLGANGLDASAGELDAIAFGNSASTSVGATGAIAIGADSSVTQADGVALGNGASVTFANSVAIGAGSVTSRGAVSGYSSPGLAGTFDSAGEVSVGAPGAERQITNLAPGTEATDAATVGQVQGALDAVAALDDVAVQYDDGTYATVTLKGASGTTVTNVADGALNDTSTDAVNGSQLFATNQNVQVNADAITALDGRVTTNETDIANLDGRVTVNEGDIAALDGRVTTNETDIANLDGRVTVNEGDIAALDGRVTTNETNITNLDGRVTTNETDIANLDGRVTVNEGDIAALDGRVTTNETDIANLDGRVTTNETNISNLDGRVTTNETDIANLDGRVTVNETDIANIDGRVTVNEGDIASLDGRVTVNEGDIANIDSRVTVNEGDIVAIDGRVTNNETAITNLQTQVANVPLGYVDDGDGTTPSSSPTQTVAMIGAAAGPVTLTNVAAGSLSATSSDAVNGSQLYATNQQVDQNMTNIAQNTADITNNANDIANNTANIATNATNIANNTANISQNTSDIQLIQNNLAGSTVVAVQYSDADNPRYSNGGVISQDVTLVGLDPNATVGLHNVADAVSDFDAVNLRQMQAGIDAALTTANAYTDMRFAEIAFDLDDVRRASYAGTAGALAVSGLPQVIESDGQMMAGAIGHYRGETAFAIGYSASSNDGRAVFKFNGTVDTHGYAGVSTGAGFAF</sequence>
<dbReference type="SUPFAM" id="SSF101967">
    <property type="entry name" value="Adhesin YadA, collagen-binding domain"/>
    <property type="match status" value="2"/>
</dbReference>
<proteinExistence type="inferred from homology"/>
<dbReference type="GO" id="GO:0009986">
    <property type="term" value="C:cell surface"/>
    <property type="evidence" value="ECO:0007669"/>
    <property type="project" value="UniProtKB-SubCell"/>
</dbReference>
<reference evidence="13 14" key="1">
    <citation type="journal article" date="2014" name="Int. J. Syst. Evol. Microbiol.">
        <title>Complete genome sequence of Corynebacterium casei LMG S-19264T (=DSM 44701T), isolated from a smear-ripened cheese.</title>
        <authorList>
            <consortium name="US DOE Joint Genome Institute (JGI-PGF)"/>
            <person name="Walter F."/>
            <person name="Albersmeier A."/>
            <person name="Kalinowski J."/>
            <person name="Ruckert C."/>
        </authorList>
    </citation>
    <scope>NUCLEOTIDE SEQUENCE [LARGE SCALE GENOMIC DNA]</scope>
    <source>
        <strain evidence="13 14">CGMCC 1.15358</strain>
    </source>
</reference>
<dbReference type="Gene3D" id="2.150.10.10">
    <property type="entry name" value="Serralysin-like metalloprotease, C-terminal"/>
    <property type="match status" value="2"/>
</dbReference>
<dbReference type="AlphaFoldDB" id="A0A916YAU7"/>
<dbReference type="InterPro" id="IPR005594">
    <property type="entry name" value="YadA_C"/>
</dbReference>
<dbReference type="Proteomes" id="UP000598997">
    <property type="component" value="Unassembled WGS sequence"/>
</dbReference>
<evidence type="ECO:0000256" key="8">
    <source>
        <dbReference type="ARBA" id="ARBA00022927"/>
    </source>
</evidence>
<evidence type="ECO:0000256" key="5">
    <source>
        <dbReference type="ARBA" id="ARBA00022452"/>
    </source>
</evidence>
<keyword evidence="14" id="KW-1185">Reference proteome</keyword>
<evidence type="ECO:0000256" key="6">
    <source>
        <dbReference type="ARBA" id="ARBA00022692"/>
    </source>
</evidence>
<comment type="similarity">
    <text evidence="3">Belongs to the autotransporter-2 (AT-2) (TC 1.B.40) family.</text>
</comment>
<evidence type="ECO:0000256" key="2">
    <source>
        <dbReference type="ARBA" id="ARBA00004442"/>
    </source>
</evidence>
<comment type="subcellular location">
    <subcellularLocation>
        <location evidence="2">Cell outer membrane</location>
    </subcellularLocation>
    <subcellularLocation>
        <location evidence="1">Cell surface</location>
    </subcellularLocation>
</comment>
<organism evidence="13 14">
    <name type="scientific">Croceicoccus pelagius</name>
    <dbReference type="NCBI Taxonomy" id="1703341"/>
    <lineage>
        <taxon>Bacteria</taxon>
        <taxon>Pseudomonadati</taxon>
        <taxon>Pseudomonadota</taxon>
        <taxon>Alphaproteobacteria</taxon>
        <taxon>Sphingomonadales</taxon>
        <taxon>Erythrobacteraceae</taxon>
        <taxon>Croceicoccus</taxon>
    </lineage>
</organism>
<evidence type="ECO:0000256" key="10">
    <source>
        <dbReference type="ARBA" id="ARBA00023237"/>
    </source>
</evidence>
<dbReference type="Gene3D" id="1.20.5.340">
    <property type="match status" value="2"/>
</dbReference>
<feature type="domain" description="Trimeric autotransporter adhesin YadA-like stalk" evidence="12">
    <location>
        <begin position="229"/>
        <end position="257"/>
    </location>
</feature>
<evidence type="ECO:0000256" key="1">
    <source>
        <dbReference type="ARBA" id="ARBA00004241"/>
    </source>
</evidence>
<keyword evidence="7" id="KW-0732">Signal</keyword>
<feature type="domain" description="Trimeric autotransporter adhesin YadA-like C-terminal membrane anchor" evidence="11">
    <location>
        <begin position="769"/>
        <end position="821"/>
    </location>
</feature>
<dbReference type="Pfam" id="PF05662">
    <property type="entry name" value="YadA_stalk"/>
    <property type="match status" value="4"/>
</dbReference>